<reference evidence="15 16" key="1">
    <citation type="journal article" date="2007" name="Nature">
        <title>Evolution of genes and genomes on the Drosophila phylogeny.</title>
        <authorList>
            <consortium name="Drosophila 12 Genomes Consortium"/>
            <person name="Clark A.G."/>
            <person name="Eisen M.B."/>
            <person name="Smith D.R."/>
            <person name="Bergman C.M."/>
            <person name="Oliver B."/>
            <person name="Markow T.A."/>
            <person name="Kaufman T.C."/>
            <person name="Kellis M."/>
            <person name="Gelbart W."/>
            <person name="Iyer V.N."/>
            <person name="Pollard D.A."/>
            <person name="Sackton T.B."/>
            <person name="Larracuente A.M."/>
            <person name="Singh N.D."/>
            <person name="Abad J.P."/>
            <person name="Abt D.N."/>
            <person name="Adryan B."/>
            <person name="Aguade M."/>
            <person name="Akashi H."/>
            <person name="Anderson W.W."/>
            <person name="Aquadro C.F."/>
            <person name="Ardell D.H."/>
            <person name="Arguello R."/>
            <person name="Artieri C.G."/>
            <person name="Barbash D.A."/>
            <person name="Barker D."/>
            <person name="Barsanti P."/>
            <person name="Batterham P."/>
            <person name="Batzoglou S."/>
            <person name="Begun D."/>
            <person name="Bhutkar A."/>
            <person name="Blanco E."/>
            <person name="Bosak S.A."/>
            <person name="Bradley R.K."/>
            <person name="Brand A.D."/>
            <person name="Brent M.R."/>
            <person name="Brooks A.N."/>
            <person name="Brown R.H."/>
            <person name="Butlin R.K."/>
            <person name="Caggese C."/>
            <person name="Calvi B.R."/>
            <person name="Bernardo de Carvalho A."/>
            <person name="Caspi A."/>
            <person name="Castrezana S."/>
            <person name="Celniker S.E."/>
            <person name="Chang J.L."/>
            <person name="Chapple C."/>
            <person name="Chatterji S."/>
            <person name="Chinwalla A."/>
            <person name="Civetta A."/>
            <person name="Clifton S.W."/>
            <person name="Comeron J.M."/>
            <person name="Costello J.C."/>
            <person name="Coyne J.A."/>
            <person name="Daub J."/>
            <person name="David R.G."/>
            <person name="Delcher A.L."/>
            <person name="Delehaunty K."/>
            <person name="Do C.B."/>
            <person name="Ebling H."/>
            <person name="Edwards K."/>
            <person name="Eickbush T."/>
            <person name="Evans J.D."/>
            <person name="Filipski A."/>
            <person name="Findeiss S."/>
            <person name="Freyhult E."/>
            <person name="Fulton L."/>
            <person name="Fulton R."/>
            <person name="Garcia A.C."/>
            <person name="Gardiner A."/>
            <person name="Garfield D.A."/>
            <person name="Garvin B.E."/>
            <person name="Gibson G."/>
            <person name="Gilbert D."/>
            <person name="Gnerre S."/>
            <person name="Godfrey J."/>
            <person name="Good R."/>
            <person name="Gotea V."/>
            <person name="Gravely B."/>
            <person name="Greenberg A.J."/>
            <person name="Griffiths-Jones S."/>
            <person name="Gross S."/>
            <person name="Guigo R."/>
            <person name="Gustafson E.A."/>
            <person name="Haerty W."/>
            <person name="Hahn M.W."/>
            <person name="Halligan D.L."/>
            <person name="Halpern A.L."/>
            <person name="Halter G.M."/>
            <person name="Han M.V."/>
            <person name="Heger A."/>
            <person name="Hillier L."/>
            <person name="Hinrichs A.S."/>
            <person name="Holmes I."/>
            <person name="Hoskins R.A."/>
            <person name="Hubisz M.J."/>
            <person name="Hultmark D."/>
            <person name="Huntley M.A."/>
            <person name="Jaffe D.B."/>
            <person name="Jagadeeshan S."/>
            <person name="Jeck W.R."/>
            <person name="Johnson J."/>
            <person name="Jones C.D."/>
            <person name="Jordan W.C."/>
            <person name="Karpen G.H."/>
            <person name="Kataoka E."/>
            <person name="Keightley P.D."/>
            <person name="Kheradpour P."/>
            <person name="Kirkness E.F."/>
            <person name="Koerich L.B."/>
            <person name="Kristiansen K."/>
            <person name="Kudrna D."/>
            <person name="Kulathinal R.J."/>
            <person name="Kumar S."/>
            <person name="Kwok R."/>
            <person name="Lander E."/>
            <person name="Langley C.H."/>
            <person name="Lapoint R."/>
            <person name="Lazzaro B.P."/>
            <person name="Lee S.J."/>
            <person name="Levesque L."/>
            <person name="Li R."/>
            <person name="Lin C.F."/>
            <person name="Lin M.F."/>
            <person name="Lindblad-Toh K."/>
            <person name="Llopart A."/>
            <person name="Long M."/>
            <person name="Low L."/>
            <person name="Lozovsky E."/>
            <person name="Lu J."/>
            <person name="Luo M."/>
            <person name="Machado C.A."/>
            <person name="Makalowski W."/>
            <person name="Marzo M."/>
            <person name="Matsuda M."/>
            <person name="Matzkin L."/>
            <person name="McAllister B."/>
            <person name="McBride C.S."/>
            <person name="McKernan B."/>
            <person name="McKernan K."/>
            <person name="Mendez-Lago M."/>
            <person name="Minx P."/>
            <person name="Mollenhauer M.U."/>
            <person name="Montooth K."/>
            <person name="Mount S.M."/>
            <person name="Mu X."/>
            <person name="Myers E."/>
            <person name="Negre B."/>
            <person name="Newfeld S."/>
            <person name="Nielsen R."/>
            <person name="Noor M.A."/>
            <person name="O'Grady P."/>
            <person name="Pachter L."/>
            <person name="Papaceit M."/>
            <person name="Parisi M.J."/>
            <person name="Parisi M."/>
            <person name="Parts L."/>
            <person name="Pedersen J.S."/>
            <person name="Pesole G."/>
            <person name="Phillippy A.M."/>
            <person name="Ponting C.P."/>
            <person name="Pop M."/>
            <person name="Porcelli D."/>
            <person name="Powell J.R."/>
            <person name="Prohaska S."/>
            <person name="Pruitt K."/>
            <person name="Puig M."/>
            <person name="Quesneville H."/>
            <person name="Ram K.R."/>
            <person name="Rand D."/>
            <person name="Rasmussen M.D."/>
            <person name="Reed L.K."/>
            <person name="Reenan R."/>
            <person name="Reily A."/>
            <person name="Remington K.A."/>
            <person name="Rieger T.T."/>
            <person name="Ritchie M.G."/>
            <person name="Robin C."/>
            <person name="Rogers Y.H."/>
            <person name="Rohde C."/>
            <person name="Rozas J."/>
            <person name="Rubenfield M.J."/>
            <person name="Ruiz A."/>
            <person name="Russo S."/>
            <person name="Salzberg S.L."/>
            <person name="Sanchez-Gracia A."/>
            <person name="Saranga D.J."/>
            <person name="Sato H."/>
            <person name="Schaeffer S.W."/>
            <person name="Schatz M.C."/>
            <person name="Schlenke T."/>
            <person name="Schwartz R."/>
            <person name="Segarra C."/>
            <person name="Singh R.S."/>
            <person name="Sirot L."/>
            <person name="Sirota M."/>
            <person name="Sisneros N.B."/>
            <person name="Smith C.D."/>
            <person name="Smith T.F."/>
            <person name="Spieth J."/>
            <person name="Stage D.E."/>
            <person name="Stark A."/>
            <person name="Stephan W."/>
            <person name="Strausberg R.L."/>
            <person name="Strempel S."/>
            <person name="Sturgill D."/>
            <person name="Sutton G."/>
            <person name="Sutton G.G."/>
            <person name="Tao W."/>
            <person name="Teichmann S."/>
            <person name="Tobari Y.N."/>
            <person name="Tomimura Y."/>
            <person name="Tsolas J.M."/>
            <person name="Valente V.L."/>
            <person name="Venter E."/>
            <person name="Venter J.C."/>
            <person name="Vicario S."/>
            <person name="Vieira F.G."/>
            <person name="Vilella A.J."/>
            <person name="Villasante A."/>
            <person name="Walenz B."/>
            <person name="Wang J."/>
            <person name="Wasserman M."/>
            <person name="Watts T."/>
            <person name="Wilson D."/>
            <person name="Wilson R.K."/>
            <person name="Wing R.A."/>
            <person name="Wolfner M.F."/>
            <person name="Wong A."/>
            <person name="Wong G.K."/>
            <person name="Wu C.I."/>
            <person name="Wu G."/>
            <person name="Yamamoto D."/>
            <person name="Yang H.P."/>
            <person name="Yang S.P."/>
            <person name="Yorke J.A."/>
            <person name="Yoshida K."/>
            <person name="Zdobnov E."/>
            <person name="Zhang P."/>
            <person name="Zhang Y."/>
            <person name="Zimin A.V."/>
            <person name="Baldwin J."/>
            <person name="Abdouelleil A."/>
            <person name="Abdulkadir J."/>
            <person name="Abebe A."/>
            <person name="Abera B."/>
            <person name="Abreu J."/>
            <person name="Acer S.C."/>
            <person name="Aftuck L."/>
            <person name="Alexander A."/>
            <person name="An P."/>
            <person name="Anderson E."/>
            <person name="Anderson S."/>
            <person name="Arachi H."/>
            <person name="Azer M."/>
            <person name="Bachantsang P."/>
            <person name="Barry A."/>
            <person name="Bayul T."/>
            <person name="Berlin A."/>
            <person name="Bessette D."/>
            <person name="Bloom T."/>
            <person name="Blye J."/>
            <person name="Boguslavskiy L."/>
            <person name="Bonnet C."/>
            <person name="Boukhgalter B."/>
            <person name="Bourzgui I."/>
            <person name="Brown A."/>
            <person name="Cahill P."/>
            <person name="Channer S."/>
            <person name="Cheshatsang Y."/>
            <person name="Chuda L."/>
            <person name="Citroen M."/>
            <person name="Collymore A."/>
            <person name="Cooke P."/>
            <person name="Costello M."/>
            <person name="D'Aco K."/>
            <person name="Daza R."/>
            <person name="De Haan G."/>
            <person name="DeGray S."/>
            <person name="DeMaso C."/>
            <person name="Dhargay N."/>
            <person name="Dooley K."/>
            <person name="Dooley E."/>
            <person name="Doricent M."/>
            <person name="Dorje P."/>
            <person name="Dorjee K."/>
            <person name="Dupes A."/>
            <person name="Elong R."/>
            <person name="Falk J."/>
            <person name="Farina A."/>
            <person name="Faro S."/>
            <person name="Ferguson D."/>
            <person name="Fisher S."/>
            <person name="Foley C.D."/>
            <person name="Franke A."/>
            <person name="Friedrich D."/>
            <person name="Gadbois L."/>
            <person name="Gearin G."/>
            <person name="Gearin C.R."/>
            <person name="Giannoukos G."/>
            <person name="Goode T."/>
            <person name="Graham J."/>
            <person name="Grandbois E."/>
            <person name="Grewal S."/>
            <person name="Gyaltsen K."/>
            <person name="Hafez N."/>
            <person name="Hagos B."/>
            <person name="Hall J."/>
            <person name="Henson C."/>
            <person name="Hollinger A."/>
            <person name="Honan T."/>
            <person name="Huard M.D."/>
            <person name="Hughes L."/>
            <person name="Hurhula B."/>
            <person name="Husby M.E."/>
            <person name="Kamat A."/>
            <person name="Kanga B."/>
            <person name="Kashin S."/>
            <person name="Khazanovich D."/>
            <person name="Kisner P."/>
            <person name="Lance K."/>
            <person name="Lara M."/>
            <person name="Lee W."/>
            <person name="Lennon N."/>
            <person name="Letendre F."/>
            <person name="LeVine R."/>
            <person name="Lipovsky A."/>
            <person name="Liu X."/>
            <person name="Liu J."/>
            <person name="Liu S."/>
            <person name="Lokyitsang T."/>
            <person name="Lokyitsang Y."/>
            <person name="Lubonja R."/>
            <person name="Lui A."/>
            <person name="MacDonald P."/>
            <person name="Magnisalis V."/>
            <person name="Maru K."/>
            <person name="Matthews C."/>
            <person name="McCusker W."/>
            <person name="McDonough S."/>
            <person name="Mehta T."/>
            <person name="Meldrim J."/>
            <person name="Meneus L."/>
            <person name="Mihai O."/>
            <person name="Mihalev A."/>
            <person name="Mihova T."/>
            <person name="Mittelman R."/>
            <person name="Mlenga V."/>
            <person name="Montmayeur A."/>
            <person name="Mulrain L."/>
            <person name="Navidi A."/>
            <person name="Naylor J."/>
            <person name="Negash T."/>
            <person name="Nguyen T."/>
            <person name="Nguyen N."/>
            <person name="Nicol R."/>
            <person name="Norbu C."/>
            <person name="Norbu N."/>
            <person name="Novod N."/>
            <person name="O'Neill B."/>
            <person name="Osman S."/>
            <person name="Markiewicz E."/>
            <person name="Oyono O.L."/>
            <person name="Patti C."/>
            <person name="Phunkhang P."/>
            <person name="Pierre F."/>
            <person name="Priest M."/>
            <person name="Raghuraman S."/>
            <person name="Rege F."/>
            <person name="Reyes R."/>
            <person name="Rise C."/>
            <person name="Rogov P."/>
            <person name="Ross K."/>
            <person name="Ryan E."/>
            <person name="Settipalli S."/>
            <person name="Shea T."/>
            <person name="Sherpa N."/>
            <person name="Shi L."/>
            <person name="Shih D."/>
            <person name="Sparrow T."/>
            <person name="Spaulding J."/>
            <person name="Stalker J."/>
            <person name="Stange-Thomann N."/>
            <person name="Stavropoulos S."/>
            <person name="Stone C."/>
            <person name="Strader C."/>
            <person name="Tesfaye S."/>
            <person name="Thomson T."/>
            <person name="Thoulutsang Y."/>
            <person name="Thoulutsang D."/>
            <person name="Topham K."/>
            <person name="Topping I."/>
            <person name="Tsamla T."/>
            <person name="Vassiliev H."/>
            <person name="Vo A."/>
            <person name="Wangchuk T."/>
            <person name="Wangdi T."/>
            <person name="Weiand M."/>
            <person name="Wilkinson J."/>
            <person name="Wilson A."/>
            <person name="Yadav S."/>
            <person name="Young G."/>
            <person name="Yu Q."/>
            <person name="Zembek L."/>
            <person name="Zhong D."/>
            <person name="Zimmer A."/>
            <person name="Zwirko Z."/>
            <person name="Jaffe D.B."/>
            <person name="Alvarez P."/>
            <person name="Brockman W."/>
            <person name="Butler J."/>
            <person name="Chin C."/>
            <person name="Gnerre S."/>
            <person name="Grabherr M."/>
            <person name="Kleber M."/>
            <person name="Mauceli E."/>
            <person name="MacCallum I."/>
        </authorList>
    </citation>
    <scope>NUCLEOTIDE SEQUENCE [LARGE SCALE GENOMIC DNA]</scope>
    <source>
        <strain evidence="16">Tucson 14024-0371.13</strain>
    </source>
</reference>
<evidence type="ECO:0000256" key="3">
    <source>
        <dbReference type="ARBA" id="ARBA00004496"/>
    </source>
</evidence>
<dbReference type="GO" id="GO:0005085">
    <property type="term" value="F:guanyl-nucleotide exchange factor activity"/>
    <property type="evidence" value="ECO:0007669"/>
    <property type="project" value="UniProtKB-KW"/>
</dbReference>
<dbReference type="GO" id="GO:0016787">
    <property type="term" value="F:hydrolase activity"/>
    <property type="evidence" value="ECO:0007669"/>
    <property type="project" value="UniProtKB-KW"/>
</dbReference>
<evidence type="ECO:0000256" key="7">
    <source>
        <dbReference type="ARBA" id="ARBA00022490"/>
    </source>
</evidence>
<keyword evidence="7" id="KW-0963">Cytoplasm</keyword>
<comment type="similarity">
    <text evidence="4">Belongs to the GDPGP1 family.</text>
</comment>
<evidence type="ECO:0000259" key="13">
    <source>
        <dbReference type="Pfam" id="PF26216"/>
    </source>
</evidence>
<dbReference type="InterPro" id="IPR036265">
    <property type="entry name" value="HIT-like_sf"/>
</dbReference>
<dbReference type="Proteomes" id="UP000007801">
    <property type="component" value="Unassembled WGS sequence"/>
</dbReference>
<dbReference type="OrthoDB" id="417175at2759"/>
<comment type="catalytic activity">
    <reaction evidence="1">
        <text>GDP-alpha-D-glucose + phosphate = alpha-D-glucose 1-phosphate + GDP + H(+)</text>
        <dbReference type="Rhea" id="RHEA:30387"/>
        <dbReference type="ChEBI" id="CHEBI:15378"/>
        <dbReference type="ChEBI" id="CHEBI:43474"/>
        <dbReference type="ChEBI" id="CHEBI:58189"/>
        <dbReference type="ChEBI" id="CHEBI:58601"/>
        <dbReference type="ChEBI" id="CHEBI:62230"/>
        <dbReference type="EC" id="2.7.7.78"/>
    </reaction>
</comment>
<dbReference type="GO" id="GO:0080048">
    <property type="term" value="F:GDP-D-glucose phosphorylase activity"/>
    <property type="evidence" value="ECO:0007669"/>
    <property type="project" value="UniProtKB-EC"/>
</dbReference>
<dbReference type="HOGENOM" id="CLU_041964_2_0_1"/>
<dbReference type="Pfam" id="PF26216">
    <property type="entry name" value="GDPGP1_C"/>
    <property type="match status" value="1"/>
</dbReference>
<feature type="domain" description="GDPGP1-like N-terminal" evidence="14">
    <location>
        <begin position="94"/>
        <end position="248"/>
    </location>
</feature>
<organism evidence="15 16">
    <name type="scientific">Drosophila ananassae</name>
    <name type="common">Fruit fly</name>
    <dbReference type="NCBI Taxonomy" id="7217"/>
    <lineage>
        <taxon>Eukaryota</taxon>
        <taxon>Metazoa</taxon>
        <taxon>Ecdysozoa</taxon>
        <taxon>Arthropoda</taxon>
        <taxon>Hexapoda</taxon>
        <taxon>Insecta</taxon>
        <taxon>Pterygota</taxon>
        <taxon>Neoptera</taxon>
        <taxon>Endopterygota</taxon>
        <taxon>Diptera</taxon>
        <taxon>Brachycera</taxon>
        <taxon>Muscomorpha</taxon>
        <taxon>Ephydroidea</taxon>
        <taxon>Drosophilidae</taxon>
        <taxon>Drosophila</taxon>
        <taxon>Sophophora</taxon>
    </lineage>
</organism>
<dbReference type="InterPro" id="IPR058865">
    <property type="entry name" value="GDPGP1_C"/>
</dbReference>
<keyword evidence="16" id="KW-1185">Reference proteome</keyword>
<evidence type="ECO:0000256" key="11">
    <source>
        <dbReference type="ARBA" id="ARBA00022741"/>
    </source>
</evidence>
<evidence type="ECO:0000256" key="2">
    <source>
        <dbReference type="ARBA" id="ARBA00003049"/>
    </source>
</evidence>
<evidence type="ECO:0000256" key="1">
    <source>
        <dbReference type="ARBA" id="ARBA00000063"/>
    </source>
</evidence>
<comment type="function">
    <text evidence="2">Specific and highly efficient GDP-D-glucose phosphorylase regulating the levels of GDP-D-glucose in cells.</text>
</comment>
<evidence type="ECO:0000313" key="15">
    <source>
        <dbReference type="EMBL" id="EDV39104.1"/>
    </source>
</evidence>
<dbReference type="InterPro" id="IPR058866">
    <property type="entry name" value="GDPGP1_N"/>
</dbReference>
<evidence type="ECO:0000256" key="8">
    <source>
        <dbReference type="ARBA" id="ARBA00022658"/>
    </source>
</evidence>
<evidence type="ECO:0000256" key="4">
    <source>
        <dbReference type="ARBA" id="ARBA00006451"/>
    </source>
</evidence>
<dbReference type="GO" id="GO:0005737">
    <property type="term" value="C:cytoplasm"/>
    <property type="evidence" value="ECO:0007669"/>
    <property type="project" value="UniProtKB-SubCell"/>
</dbReference>
<dbReference type="KEGG" id="dan:6507762"/>
<dbReference type="OMA" id="LEVMMTI"/>
<dbReference type="EMBL" id="CH902618">
    <property type="protein sequence ID" value="EDV39104.1"/>
    <property type="molecule type" value="Genomic_DNA"/>
</dbReference>
<evidence type="ECO:0000256" key="5">
    <source>
        <dbReference type="ARBA" id="ARBA00012507"/>
    </source>
</evidence>
<dbReference type="GeneID" id="6507762"/>
<dbReference type="EC" id="2.7.7.78" evidence="5"/>
<dbReference type="Pfam" id="PF26217">
    <property type="entry name" value="GDPGP1_N"/>
    <property type="match status" value="1"/>
</dbReference>
<proteinExistence type="inferred from homology"/>
<dbReference type="SUPFAM" id="SSF54197">
    <property type="entry name" value="HIT-like"/>
    <property type="match status" value="1"/>
</dbReference>
<comment type="subcellular location">
    <subcellularLocation>
        <location evidence="3">Cytoplasm</location>
    </subcellularLocation>
</comment>
<feature type="domain" description="GDPGP1-like C-terminal" evidence="13">
    <location>
        <begin position="280"/>
        <end position="386"/>
    </location>
</feature>
<dbReference type="FunCoup" id="B3MA90">
    <property type="interactions" value="499"/>
</dbReference>
<dbReference type="GO" id="GO:0006006">
    <property type="term" value="P:glucose metabolic process"/>
    <property type="evidence" value="ECO:0007669"/>
    <property type="project" value="TreeGrafter"/>
</dbReference>
<keyword evidence="8" id="KW-0344">Guanine-nucleotide releasing factor</keyword>
<dbReference type="PhylomeDB" id="B3MA90"/>
<dbReference type="GO" id="GO:0000166">
    <property type="term" value="F:nucleotide binding"/>
    <property type="evidence" value="ECO:0007669"/>
    <property type="project" value="UniProtKB-KW"/>
</dbReference>
<dbReference type="eggNOG" id="KOG2720">
    <property type="taxonomic scope" value="Eukaryota"/>
</dbReference>
<keyword evidence="11" id="KW-0547">Nucleotide-binding</keyword>
<keyword evidence="9" id="KW-0808">Transferase</keyword>
<dbReference type="STRING" id="7217.B3MA90"/>
<evidence type="ECO:0000313" key="16">
    <source>
        <dbReference type="Proteomes" id="UP000007801"/>
    </source>
</evidence>
<dbReference type="InterPro" id="IPR026506">
    <property type="entry name" value="GDPGP"/>
</dbReference>
<evidence type="ECO:0000256" key="12">
    <source>
        <dbReference type="ARBA" id="ARBA00022801"/>
    </source>
</evidence>
<sequence length="415" mass="48519">MFARFFRPILQSHRHIWLAFNAHLRRFISDGFSNRYCLGKVATLMPVVIIRTANCKPSDLNGGEPKRRTRKRSMTKVRYEMRLEGKAQHYLDELKERWMVLHKIPGLFSYQLQKAPRVRQIPGSSGFFTELNTDRSTKRRHPQTIENLNPTFKPKMFNFNKVDPMEVMLRIDDAEGSPEVQMIINKSPITKYHTLICPEVEKNHVQRLNRDVLQFCVTFMRNIDDKYMRMGYNSPGALASVNHLHFHLLQMPHSLYVDRVRLEKLAGNYIYRFSRRAPTEGLCFVFGNNDSDELVDEKVGKIYELAMWMCRSNMPHNLFITQDLRPGKKGDVLVFVFPRSEYCVNKDLADFNVGFCELAGYIPLPDPDRMNNITEQEVLFRIRTVTGDAPKDAYQEMIKIIEGPKEGLWDIPFTM</sequence>
<accession>B3MA90</accession>
<name>B3MA90_DROAN</name>
<dbReference type="AlphaFoldDB" id="B3MA90"/>
<evidence type="ECO:0000256" key="6">
    <source>
        <dbReference type="ARBA" id="ARBA00018857"/>
    </source>
</evidence>
<dbReference type="PANTHER" id="PTHR20884:SF8">
    <property type="entry name" value="GDP-D-GLUCOSE PHOSPHORYLASE 1"/>
    <property type="match status" value="1"/>
</dbReference>
<gene>
    <name evidence="15" type="primary">Dana\GF25136</name>
    <name evidence="15" type="synonym">dana_GLEANR_9814</name>
    <name evidence="15" type="ORF">GF25136</name>
</gene>
<keyword evidence="12" id="KW-0378">Hydrolase</keyword>
<keyword evidence="10" id="KW-0548">Nucleotidyltransferase</keyword>
<evidence type="ECO:0000256" key="9">
    <source>
        <dbReference type="ARBA" id="ARBA00022679"/>
    </source>
</evidence>
<dbReference type="PANTHER" id="PTHR20884">
    <property type="entry name" value="GDP-D-GLUCOSE PHOSPHORYLASE 1"/>
    <property type="match status" value="1"/>
</dbReference>
<evidence type="ECO:0000256" key="10">
    <source>
        <dbReference type="ARBA" id="ARBA00022695"/>
    </source>
</evidence>
<dbReference type="Gene3D" id="3.30.428.10">
    <property type="entry name" value="HIT-like"/>
    <property type="match status" value="1"/>
</dbReference>
<protein>
    <recommendedName>
        <fullName evidence="6">GDP-D-glucose phosphorylase 1</fullName>
        <ecNumber evidence="5">2.7.7.78</ecNumber>
    </recommendedName>
</protein>
<dbReference type="InParanoid" id="B3MA90"/>
<evidence type="ECO:0000259" key="14">
    <source>
        <dbReference type="Pfam" id="PF26217"/>
    </source>
</evidence>